<gene>
    <name evidence="5" type="ORF">QR680_011133</name>
</gene>
<evidence type="ECO:0000256" key="2">
    <source>
        <dbReference type="ARBA" id="ARBA00022737"/>
    </source>
</evidence>
<dbReference type="Proteomes" id="UP001175271">
    <property type="component" value="Unassembled WGS sequence"/>
</dbReference>
<evidence type="ECO:0000256" key="1">
    <source>
        <dbReference type="ARBA" id="ARBA00022574"/>
    </source>
</evidence>
<dbReference type="SMART" id="SM00320">
    <property type="entry name" value="WD40"/>
    <property type="match status" value="2"/>
</dbReference>
<dbReference type="PANTHER" id="PTHR11227">
    <property type="entry name" value="WD-REPEAT PROTEIN INTERACTING WITH PHOSPHOINOSIDES WIPI -RELATED"/>
    <property type="match status" value="1"/>
</dbReference>
<organism evidence="5 6">
    <name type="scientific">Steinernema hermaphroditum</name>
    <dbReference type="NCBI Taxonomy" id="289476"/>
    <lineage>
        <taxon>Eukaryota</taxon>
        <taxon>Metazoa</taxon>
        <taxon>Ecdysozoa</taxon>
        <taxon>Nematoda</taxon>
        <taxon>Chromadorea</taxon>
        <taxon>Rhabditida</taxon>
        <taxon>Tylenchina</taxon>
        <taxon>Panagrolaimomorpha</taxon>
        <taxon>Strongyloidoidea</taxon>
        <taxon>Steinernematidae</taxon>
        <taxon>Steinernema</taxon>
    </lineage>
</organism>
<comment type="caution">
    <text evidence="5">The sequence shown here is derived from an EMBL/GenBank/DDBJ whole genome shotgun (WGS) entry which is preliminary data.</text>
</comment>
<dbReference type="InterPro" id="IPR036322">
    <property type="entry name" value="WD40_repeat_dom_sf"/>
</dbReference>
<dbReference type="EMBL" id="JAUCMV010000001">
    <property type="protein sequence ID" value="KAK0429010.1"/>
    <property type="molecule type" value="Genomic_DNA"/>
</dbReference>
<dbReference type="GO" id="GO:0006914">
    <property type="term" value="P:autophagy"/>
    <property type="evidence" value="ECO:0007669"/>
    <property type="project" value="UniProtKB-KW"/>
</dbReference>
<protein>
    <submittedName>
        <fullName evidence="5">Uncharacterized protein</fullName>
    </submittedName>
</protein>
<dbReference type="InterPro" id="IPR015943">
    <property type="entry name" value="WD40/YVTN_repeat-like_dom_sf"/>
</dbReference>
<reference evidence="5" key="1">
    <citation type="submission" date="2023-06" db="EMBL/GenBank/DDBJ databases">
        <title>Genomic analysis of the entomopathogenic nematode Steinernema hermaphroditum.</title>
        <authorList>
            <person name="Schwarz E.M."/>
            <person name="Heppert J.K."/>
            <person name="Baniya A."/>
            <person name="Schwartz H.T."/>
            <person name="Tan C.-H."/>
            <person name="Antoshechkin I."/>
            <person name="Sternberg P.W."/>
            <person name="Goodrich-Blair H."/>
            <person name="Dillman A.R."/>
        </authorList>
    </citation>
    <scope>NUCLEOTIDE SEQUENCE</scope>
    <source>
        <strain evidence="5">PS9179</strain>
        <tissue evidence="5">Whole animal</tissue>
    </source>
</reference>
<dbReference type="Gene3D" id="2.130.10.10">
    <property type="entry name" value="YVTN repeat-like/Quinoprotein amine dehydrogenase"/>
    <property type="match status" value="1"/>
</dbReference>
<keyword evidence="3" id="KW-0072">Autophagy</keyword>
<sequence>MDFLNFLYYRDLYHFIPVCHTVLKALGFDTMPRLEERNEPDALVSFNADSSFIVISRLERIAIYAIEGFNVRLAWSVKNALFKNLLIAEQVLNSDRIFVVSRENPRKLDLFSLKKESVERTVFFDSPIASIKHNRFHLAVATESSINVYSLNNFKFLHKLECFAASSFDMGHPERSLIAYPSFVEGEVNIFDVNQMKRLKSLKLHETSVVKLAFSSGASLLVSASKKGTVFRVTDVESGTLLYDFQRSFMKEALVHTLTFSPDSAFLCSSSETGTVHLFKLSNQKSAISSITEKWFSLSAFNRPTSVGSFRIEGSMEKTGISLKYVMDELHVFLLFPDGRLQVFQYDEHNAEEKCRSILEHALNS</sequence>
<dbReference type="Pfam" id="PF21032">
    <property type="entry name" value="PROPPIN"/>
    <property type="match status" value="1"/>
</dbReference>
<dbReference type="InterPro" id="IPR001680">
    <property type="entry name" value="WD40_rpt"/>
</dbReference>
<evidence type="ECO:0000313" key="5">
    <source>
        <dbReference type="EMBL" id="KAK0429010.1"/>
    </source>
</evidence>
<keyword evidence="6" id="KW-1185">Reference proteome</keyword>
<evidence type="ECO:0000256" key="3">
    <source>
        <dbReference type="ARBA" id="ARBA00023006"/>
    </source>
</evidence>
<dbReference type="AlphaFoldDB" id="A0AA39IR98"/>
<evidence type="ECO:0000313" key="6">
    <source>
        <dbReference type="Proteomes" id="UP001175271"/>
    </source>
</evidence>
<name>A0AA39IR98_9BILA</name>
<accession>A0AA39IR98</accession>
<dbReference type="InterPro" id="IPR048720">
    <property type="entry name" value="PROPPIN"/>
</dbReference>
<keyword evidence="1" id="KW-0853">WD repeat</keyword>
<evidence type="ECO:0000256" key="4">
    <source>
        <dbReference type="ARBA" id="ARBA00025740"/>
    </source>
</evidence>
<proteinExistence type="inferred from homology"/>
<dbReference type="SUPFAM" id="SSF50978">
    <property type="entry name" value="WD40 repeat-like"/>
    <property type="match status" value="1"/>
</dbReference>
<dbReference type="GO" id="GO:0005737">
    <property type="term" value="C:cytoplasm"/>
    <property type="evidence" value="ECO:0007669"/>
    <property type="project" value="UniProtKB-ARBA"/>
</dbReference>
<comment type="similarity">
    <text evidence="4">Belongs to the WD repeat PROPPIN family.</text>
</comment>
<keyword evidence="2" id="KW-0677">Repeat</keyword>